<gene>
    <name evidence="2" type="ORF">EXIGLDRAFT_830423</name>
</gene>
<name>A0A165NP28_EXIGL</name>
<dbReference type="OrthoDB" id="2393824at2759"/>
<evidence type="ECO:0000313" key="2">
    <source>
        <dbReference type="EMBL" id="KZW01016.1"/>
    </source>
</evidence>
<feature type="region of interest" description="Disordered" evidence="1">
    <location>
        <begin position="674"/>
        <end position="693"/>
    </location>
</feature>
<dbReference type="EMBL" id="KV425897">
    <property type="protein sequence ID" value="KZW01016.1"/>
    <property type="molecule type" value="Genomic_DNA"/>
</dbReference>
<sequence length="781" mass="87760">MSSASDSDDAFVLPRGYDPDRRMTLDEELAREARAMARFLDFDGDKLPTWKATPSYDGVDTWSQASIGRLNSLRIPKTSRSPVPDLGLYSLGNPERLDPGFASMSTKFARGDGHIFLSNASGTGKTRLVAETLLQHWGLYLTCSAGSVLNTYGSTDLPKLLISLKPDLIGGPRLAEPIQLTTRASLSRAGAARLSSNRTLTRSAFESLVLARLLILKEFRALCAQRGVSDELARRKWTILQLRPLEVIDTDPFYNIFDAVQELDPAEIRQRLTAVLGDDRTQVSHVVVDQAHVSLTMFRHAFVARDDATKTYRHAPVLHEIVRCLADCLPASTLVISSSQEDTRLVSDALLASGAANKDIRHFYALRTLNSLAACTSYIRHFFADEVSDEDCRTAYAWTRGRFKFISLLVTYTLLFGAQNFVPSLHAMLFTFGSYEHPGAVSLHRHFDFKRDPVLPVRFSDLDDSPVRMDMRTAVMAFSLQRVQVPPMDGTATVSIGAALYEQSQDLRCTARVFEPLILLRLAHWVRTSAQGGLHGVIRHKLEDDAFDIQAASFLYGLPSAIWDALASDRDALDGWLDFPGLRPTWTRHSASIVLPRFRQRRRPFLPLQDPPTSLFRIVDTPADVLDWLDHADKPFLIPDEDFGAELLFMLHLHGGAQVLVLVHTRFSETKRARRDSRVVPTRPDELYKNSPDNHRKLMDMLAKLPPLPLGSRKRARGSDTTKERYAQLPLLRLLCFAQPWRVDEAYDPPVASLNFRRMLQLPPPEEIKLADVEKRILDSV</sequence>
<reference evidence="2 3" key="1">
    <citation type="journal article" date="2016" name="Mol. Biol. Evol.">
        <title>Comparative Genomics of Early-Diverging Mushroom-Forming Fungi Provides Insights into the Origins of Lignocellulose Decay Capabilities.</title>
        <authorList>
            <person name="Nagy L.G."/>
            <person name="Riley R."/>
            <person name="Tritt A."/>
            <person name="Adam C."/>
            <person name="Daum C."/>
            <person name="Floudas D."/>
            <person name="Sun H."/>
            <person name="Yadav J.S."/>
            <person name="Pangilinan J."/>
            <person name="Larsson K.H."/>
            <person name="Matsuura K."/>
            <person name="Barry K."/>
            <person name="Labutti K."/>
            <person name="Kuo R."/>
            <person name="Ohm R.A."/>
            <person name="Bhattacharya S.S."/>
            <person name="Shirouzu T."/>
            <person name="Yoshinaga Y."/>
            <person name="Martin F.M."/>
            <person name="Grigoriev I.V."/>
            <person name="Hibbett D.S."/>
        </authorList>
    </citation>
    <scope>NUCLEOTIDE SEQUENCE [LARGE SCALE GENOMIC DNA]</scope>
    <source>
        <strain evidence="2 3">HHB12029</strain>
    </source>
</reference>
<dbReference type="Proteomes" id="UP000077266">
    <property type="component" value="Unassembled WGS sequence"/>
</dbReference>
<keyword evidence="3" id="KW-1185">Reference proteome</keyword>
<organism evidence="2 3">
    <name type="scientific">Exidia glandulosa HHB12029</name>
    <dbReference type="NCBI Taxonomy" id="1314781"/>
    <lineage>
        <taxon>Eukaryota</taxon>
        <taxon>Fungi</taxon>
        <taxon>Dikarya</taxon>
        <taxon>Basidiomycota</taxon>
        <taxon>Agaricomycotina</taxon>
        <taxon>Agaricomycetes</taxon>
        <taxon>Auriculariales</taxon>
        <taxon>Exidiaceae</taxon>
        <taxon>Exidia</taxon>
    </lineage>
</organism>
<evidence type="ECO:0000313" key="3">
    <source>
        <dbReference type="Proteomes" id="UP000077266"/>
    </source>
</evidence>
<protein>
    <submittedName>
        <fullName evidence="2">Uncharacterized protein</fullName>
    </submittedName>
</protein>
<feature type="compositionally biased region" description="Basic and acidic residues" evidence="1">
    <location>
        <begin position="683"/>
        <end position="693"/>
    </location>
</feature>
<dbReference type="AlphaFoldDB" id="A0A165NP28"/>
<accession>A0A165NP28</accession>
<dbReference type="InParanoid" id="A0A165NP28"/>
<proteinExistence type="predicted"/>
<evidence type="ECO:0000256" key="1">
    <source>
        <dbReference type="SAM" id="MobiDB-lite"/>
    </source>
</evidence>